<keyword evidence="4" id="KW-0862">Zinc</keyword>
<dbReference type="Pfam" id="PF01352">
    <property type="entry name" value="KRAB"/>
    <property type="match status" value="1"/>
</dbReference>
<gene>
    <name evidence="9" type="ORF">RIMI_LOCUS9118785</name>
</gene>
<feature type="domain" description="C2H2-type" evidence="7">
    <location>
        <begin position="295"/>
        <end position="322"/>
    </location>
</feature>
<feature type="domain" description="C2H2-type" evidence="7">
    <location>
        <begin position="379"/>
        <end position="406"/>
    </location>
</feature>
<name>A0ABN9LGT8_9NEOB</name>
<evidence type="ECO:0000256" key="6">
    <source>
        <dbReference type="PROSITE-ProRule" id="PRU00042"/>
    </source>
</evidence>
<evidence type="ECO:0000313" key="10">
    <source>
        <dbReference type="Proteomes" id="UP001176940"/>
    </source>
</evidence>
<dbReference type="PROSITE" id="PS50157">
    <property type="entry name" value="ZINC_FINGER_C2H2_2"/>
    <property type="match status" value="8"/>
</dbReference>
<protein>
    <submittedName>
        <fullName evidence="9">Uncharacterized protein</fullName>
    </submittedName>
</protein>
<dbReference type="PROSITE" id="PS50805">
    <property type="entry name" value="KRAB"/>
    <property type="match status" value="1"/>
</dbReference>
<comment type="caution">
    <text evidence="9">The sequence shown here is derived from an EMBL/GenBank/DDBJ whole genome shotgun (WGS) entry which is preliminary data.</text>
</comment>
<dbReference type="PANTHER" id="PTHR23235">
    <property type="entry name" value="KRUEPPEL-LIKE TRANSCRIPTION FACTOR"/>
    <property type="match status" value="1"/>
</dbReference>
<dbReference type="InterPro" id="IPR036236">
    <property type="entry name" value="Znf_C2H2_sf"/>
</dbReference>
<dbReference type="InterPro" id="IPR036051">
    <property type="entry name" value="KRAB_dom_sf"/>
</dbReference>
<organism evidence="9 10">
    <name type="scientific">Ranitomeya imitator</name>
    <name type="common">mimic poison frog</name>
    <dbReference type="NCBI Taxonomy" id="111125"/>
    <lineage>
        <taxon>Eukaryota</taxon>
        <taxon>Metazoa</taxon>
        <taxon>Chordata</taxon>
        <taxon>Craniata</taxon>
        <taxon>Vertebrata</taxon>
        <taxon>Euteleostomi</taxon>
        <taxon>Amphibia</taxon>
        <taxon>Batrachia</taxon>
        <taxon>Anura</taxon>
        <taxon>Neobatrachia</taxon>
        <taxon>Hyloidea</taxon>
        <taxon>Dendrobatidae</taxon>
        <taxon>Dendrobatinae</taxon>
        <taxon>Ranitomeya</taxon>
    </lineage>
</organism>
<evidence type="ECO:0000256" key="1">
    <source>
        <dbReference type="ARBA" id="ARBA00022723"/>
    </source>
</evidence>
<dbReference type="SUPFAM" id="SSF57667">
    <property type="entry name" value="beta-beta-alpha zinc fingers"/>
    <property type="match status" value="4"/>
</dbReference>
<keyword evidence="1" id="KW-0479">Metal-binding</keyword>
<dbReference type="EMBL" id="CAUEEQ010018657">
    <property type="protein sequence ID" value="CAJ0941043.1"/>
    <property type="molecule type" value="Genomic_DNA"/>
</dbReference>
<keyword evidence="5" id="KW-0539">Nucleus</keyword>
<evidence type="ECO:0000256" key="5">
    <source>
        <dbReference type="ARBA" id="ARBA00023242"/>
    </source>
</evidence>
<dbReference type="PANTHER" id="PTHR23235:SF142">
    <property type="entry name" value="ZINC FINGER PROTEIN 384"/>
    <property type="match status" value="1"/>
</dbReference>
<feature type="domain" description="C2H2-type" evidence="7">
    <location>
        <begin position="435"/>
        <end position="462"/>
    </location>
</feature>
<evidence type="ECO:0000256" key="2">
    <source>
        <dbReference type="ARBA" id="ARBA00022737"/>
    </source>
</evidence>
<proteinExistence type="predicted"/>
<feature type="domain" description="C2H2-type" evidence="7">
    <location>
        <begin position="463"/>
        <end position="486"/>
    </location>
</feature>
<reference evidence="9" key="1">
    <citation type="submission" date="2023-07" db="EMBL/GenBank/DDBJ databases">
        <authorList>
            <person name="Stuckert A."/>
        </authorList>
    </citation>
    <scope>NUCLEOTIDE SEQUENCE</scope>
</reference>
<dbReference type="CDD" id="cd07765">
    <property type="entry name" value="KRAB_A-box"/>
    <property type="match status" value="1"/>
</dbReference>
<keyword evidence="10" id="KW-1185">Reference proteome</keyword>
<feature type="domain" description="C2H2-type" evidence="7">
    <location>
        <begin position="323"/>
        <end position="350"/>
    </location>
</feature>
<evidence type="ECO:0000256" key="3">
    <source>
        <dbReference type="ARBA" id="ARBA00022771"/>
    </source>
</evidence>
<keyword evidence="3 6" id="KW-0863">Zinc-finger</keyword>
<evidence type="ECO:0000259" key="8">
    <source>
        <dbReference type="PROSITE" id="PS50805"/>
    </source>
</evidence>
<dbReference type="Gene3D" id="3.30.160.60">
    <property type="entry name" value="Classic Zinc Finger"/>
    <property type="match status" value="8"/>
</dbReference>
<feature type="domain" description="KRAB" evidence="8">
    <location>
        <begin position="128"/>
        <end position="206"/>
    </location>
</feature>
<dbReference type="PROSITE" id="PS00028">
    <property type="entry name" value="ZINC_FINGER_C2H2_1"/>
    <property type="match status" value="8"/>
</dbReference>
<dbReference type="Proteomes" id="UP001176940">
    <property type="component" value="Unassembled WGS sequence"/>
</dbReference>
<accession>A0ABN9LGT8</accession>
<feature type="domain" description="C2H2-type" evidence="7">
    <location>
        <begin position="407"/>
        <end position="434"/>
    </location>
</feature>
<feature type="domain" description="C2H2-type" evidence="7">
    <location>
        <begin position="267"/>
        <end position="294"/>
    </location>
</feature>
<feature type="domain" description="C2H2-type" evidence="7">
    <location>
        <begin position="351"/>
        <end position="378"/>
    </location>
</feature>
<dbReference type="InterPro" id="IPR013087">
    <property type="entry name" value="Znf_C2H2_type"/>
</dbReference>
<dbReference type="SMART" id="SM00355">
    <property type="entry name" value="ZnF_C2H2"/>
    <property type="match status" value="8"/>
</dbReference>
<dbReference type="Pfam" id="PF00096">
    <property type="entry name" value="zf-C2H2"/>
    <property type="match status" value="8"/>
</dbReference>
<dbReference type="SUPFAM" id="SSF109640">
    <property type="entry name" value="KRAB domain (Kruppel-associated box)"/>
    <property type="match status" value="1"/>
</dbReference>
<evidence type="ECO:0000256" key="4">
    <source>
        <dbReference type="ARBA" id="ARBA00022833"/>
    </source>
</evidence>
<evidence type="ECO:0000313" key="9">
    <source>
        <dbReference type="EMBL" id="CAJ0941043.1"/>
    </source>
</evidence>
<dbReference type="InterPro" id="IPR001909">
    <property type="entry name" value="KRAB"/>
</dbReference>
<keyword evidence="2" id="KW-0677">Repeat</keyword>
<evidence type="ECO:0000259" key="7">
    <source>
        <dbReference type="PROSITE" id="PS50157"/>
    </source>
</evidence>
<sequence>MAVLDLKDAYYHLPIYIEHQQYLLVAVMMKGQLMVLSISDPPRMEQDRDHMAARILDLTLEIIYWITGEDHTVVKTSSGQCVTPRVSGGRSLTPSDITEPPPHSLIHEQKILELTNRITELLSGEVPIRCQDVTVYFSMEEWEYIEGHKDLYKDAMMEDHRSITSPAGYSIKDNSFFFSSRSFIVGFLQESSGGTTSGLETPTSRTGEVEMRSANGLHHFSPYYEVENNSSRSDNSGIPKESIFGHSRELSTDTADRSSLYFYERPFSCLECGKYFSRKSNLMEHLSVHTEEKPFFCSHCAKCFSQKSKLKKHEKSHTQEKPFSCSECGKHFSHQSALFVHQRIHTGDKPFSCTECGKCFSRKPHLKEHLRIHTGEKPHSCPECGKCFSHKPHLVGHLRVHTGEKPYLCSECGKCFSYRSGLVYHLSTHTGEKPFSCTQCEKCFVYKSDLVKHVITHTGEKQYSCSQCEKRFSQKRTFIKHQKTHE</sequence>
<dbReference type="Gene3D" id="6.10.140.140">
    <property type="match status" value="1"/>
</dbReference>